<reference evidence="4 5" key="2">
    <citation type="journal article" date="2012" name="Nucleic Acids Res.">
        <title>Massive gene acquisitions in Mycobacterium indicus pranii provide a perspective on mycobacterial evolution.</title>
        <authorList>
            <person name="Saini V."/>
            <person name="Raghuvanshi S."/>
            <person name="Khurana J.P."/>
            <person name="Ahmed N."/>
            <person name="Hasnain S.E."/>
            <person name="Tyagi A.K."/>
            <person name="Tyagi A.K."/>
        </authorList>
    </citation>
    <scope>NUCLEOTIDE SEQUENCE [LARGE SCALE GENOMIC DNA]</scope>
    <source>
        <strain evidence="5">DSM 45239 / MTCC 9506</strain>
    </source>
</reference>
<dbReference type="InterPro" id="IPR001647">
    <property type="entry name" value="HTH_TetR"/>
</dbReference>
<dbReference type="GO" id="GO:0003700">
    <property type="term" value="F:DNA-binding transcription factor activity"/>
    <property type="evidence" value="ECO:0007669"/>
    <property type="project" value="TreeGrafter"/>
</dbReference>
<evidence type="ECO:0000259" key="3">
    <source>
        <dbReference type="PROSITE" id="PS50977"/>
    </source>
</evidence>
<evidence type="ECO:0000256" key="2">
    <source>
        <dbReference type="PROSITE-ProRule" id="PRU00335"/>
    </source>
</evidence>
<dbReference type="Gene3D" id="1.10.357.10">
    <property type="entry name" value="Tetracycline Repressor, domain 2"/>
    <property type="match status" value="1"/>
</dbReference>
<evidence type="ECO:0000256" key="1">
    <source>
        <dbReference type="ARBA" id="ARBA00023125"/>
    </source>
</evidence>
<proteinExistence type="predicted"/>
<keyword evidence="1 2" id="KW-0238">DNA-binding</keyword>
<reference evidence="4 5" key="1">
    <citation type="journal article" date="2007" name="PLoS ONE">
        <title>Molecular analysis of a leprosy immunotherapeutic bacillus provides insights into Mycobacterium evolution.</title>
        <authorList>
            <person name="Ahmed N."/>
            <person name="Saini V."/>
            <person name="Raghuvanshi S."/>
            <person name="Khurana J.P."/>
            <person name="Tyagi A.K."/>
            <person name="Tyagi A.K."/>
            <person name="Hasnain S.E."/>
        </authorList>
    </citation>
    <scope>NUCLEOTIDE SEQUENCE [LARGE SCALE GENOMIC DNA]</scope>
    <source>
        <strain evidence="4">MTCC 9506</strain>
    </source>
</reference>
<protein>
    <submittedName>
        <fullName evidence="4">Transcriptional regulator, TetR family</fullName>
    </submittedName>
</protein>
<dbReference type="SUPFAM" id="SSF46689">
    <property type="entry name" value="Homeodomain-like"/>
    <property type="match status" value="1"/>
</dbReference>
<dbReference type="Pfam" id="PF00440">
    <property type="entry name" value="TetR_N"/>
    <property type="match status" value="1"/>
</dbReference>
<dbReference type="EMBL" id="CP002275">
    <property type="protein sequence ID" value="AFS13422.1"/>
    <property type="molecule type" value="Genomic_DNA"/>
</dbReference>
<dbReference type="HOGENOM" id="CLU_098622_0_0_11"/>
<dbReference type="KEGG" id="mid:MIP_02069"/>
<dbReference type="PANTHER" id="PTHR30055">
    <property type="entry name" value="HTH-TYPE TRANSCRIPTIONAL REGULATOR RUTR"/>
    <property type="match status" value="1"/>
</dbReference>
<dbReference type="RefSeq" id="WP_014941467.1">
    <property type="nucleotide sequence ID" value="NC_018612.1"/>
</dbReference>
<feature type="DNA-binding region" description="H-T-H motif" evidence="2">
    <location>
        <begin position="36"/>
        <end position="55"/>
    </location>
</feature>
<feature type="domain" description="HTH tetR-type" evidence="3">
    <location>
        <begin position="13"/>
        <end position="73"/>
    </location>
</feature>
<accession>J9WG64</accession>
<sequence>MTTARKGAGAATPSTRDTILDGVERLLLDQGHAGVSYRVLAAKAGVNPSLVQYYFPTLDSLFVAMVHRLIERDIHRWNDALGRRPADPLRVLWEYSFSEAAGAMSTELMALGNHRPALRDEITAGTLRIRHLQLEALRAKYGDTLLLDNRFSPEAMVLLLTSIPKYLSLEDGINVDMGHRALIAAFESYLGAIEPLH</sequence>
<dbReference type="PATRIC" id="fig|1232724.3.peg.1448"/>
<organism evidence="4 5">
    <name type="scientific">Mycobacterium indicus pranii (strain DSM 45239 / MTCC 9506)</name>
    <dbReference type="NCBI Taxonomy" id="1232724"/>
    <lineage>
        <taxon>Bacteria</taxon>
        <taxon>Bacillati</taxon>
        <taxon>Actinomycetota</taxon>
        <taxon>Actinomycetes</taxon>
        <taxon>Mycobacteriales</taxon>
        <taxon>Mycobacteriaceae</taxon>
        <taxon>Mycobacterium</taxon>
        <taxon>Mycobacterium avium complex (MAC)</taxon>
    </lineage>
</organism>
<dbReference type="InterPro" id="IPR009057">
    <property type="entry name" value="Homeodomain-like_sf"/>
</dbReference>
<dbReference type="PROSITE" id="PS50977">
    <property type="entry name" value="HTH_TETR_2"/>
    <property type="match status" value="1"/>
</dbReference>
<evidence type="ECO:0000313" key="5">
    <source>
        <dbReference type="Proteomes" id="UP000007329"/>
    </source>
</evidence>
<dbReference type="Proteomes" id="UP000007329">
    <property type="component" value="Chromosome"/>
</dbReference>
<dbReference type="AlphaFoldDB" id="J9WG64"/>
<name>J9WG64_MYCIP</name>
<gene>
    <name evidence="4" type="ORF">MIP_02069</name>
</gene>
<dbReference type="InterPro" id="IPR050109">
    <property type="entry name" value="HTH-type_TetR-like_transc_reg"/>
</dbReference>
<evidence type="ECO:0000313" key="4">
    <source>
        <dbReference type="EMBL" id="AFS13422.1"/>
    </source>
</evidence>
<dbReference type="GO" id="GO:0000976">
    <property type="term" value="F:transcription cis-regulatory region binding"/>
    <property type="evidence" value="ECO:0007669"/>
    <property type="project" value="TreeGrafter"/>
</dbReference>
<dbReference type="PANTHER" id="PTHR30055:SF235">
    <property type="entry name" value="TRANSCRIPTIONAL REGULATORY PROTEIN"/>
    <property type="match status" value="1"/>
</dbReference>